<proteinExistence type="predicted"/>
<dbReference type="Proteomes" id="UP000004994">
    <property type="component" value="Chromosome 7"/>
</dbReference>
<keyword evidence="2" id="KW-1185">Reference proteome</keyword>
<sequence>MATPAPEQRDGNIVVLAGAGEATSRVVGSGDTGDVGSYQGCCCGCGDGGCDDGGCCGGDGDGGGCGGCGD</sequence>
<dbReference type="Gramene" id="Solyc07g061840.1.1">
    <property type="protein sequence ID" value="Solyc07g061840.1.1.1"/>
    <property type="gene ID" value="Solyc07g061840.1"/>
</dbReference>
<name>A0A3Q7HE42_SOLLC</name>
<reference evidence="1" key="2">
    <citation type="submission" date="2019-01" db="UniProtKB">
        <authorList>
            <consortium name="EnsemblPlants"/>
        </authorList>
    </citation>
    <scope>IDENTIFICATION</scope>
    <source>
        <strain evidence="1">cv. Heinz 1706</strain>
    </source>
</reference>
<protein>
    <submittedName>
        <fullName evidence="1">Uncharacterized protein</fullName>
    </submittedName>
</protein>
<evidence type="ECO:0000313" key="2">
    <source>
        <dbReference type="Proteomes" id="UP000004994"/>
    </source>
</evidence>
<organism evidence="1">
    <name type="scientific">Solanum lycopersicum</name>
    <name type="common">Tomato</name>
    <name type="synonym">Lycopersicon esculentum</name>
    <dbReference type="NCBI Taxonomy" id="4081"/>
    <lineage>
        <taxon>Eukaryota</taxon>
        <taxon>Viridiplantae</taxon>
        <taxon>Streptophyta</taxon>
        <taxon>Embryophyta</taxon>
        <taxon>Tracheophyta</taxon>
        <taxon>Spermatophyta</taxon>
        <taxon>Magnoliopsida</taxon>
        <taxon>eudicotyledons</taxon>
        <taxon>Gunneridae</taxon>
        <taxon>Pentapetalae</taxon>
        <taxon>asterids</taxon>
        <taxon>lamiids</taxon>
        <taxon>Solanales</taxon>
        <taxon>Solanaceae</taxon>
        <taxon>Solanoideae</taxon>
        <taxon>Solaneae</taxon>
        <taxon>Solanum</taxon>
        <taxon>Solanum subgen. Lycopersicon</taxon>
    </lineage>
</organism>
<evidence type="ECO:0000313" key="1">
    <source>
        <dbReference type="EnsemblPlants" id="Solyc07g061840.1.1.1"/>
    </source>
</evidence>
<dbReference type="PaxDb" id="4081-Solyc07g061840.1.1"/>
<accession>A0A3Q7HE42</accession>
<dbReference type="InParanoid" id="A0A3Q7HE42"/>
<reference evidence="1" key="1">
    <citation type="journal article" date="2012" name="Nature">
        <title>The tomato genome sequence provides insights into fleshy fruit evolution.</title>
        <authorList>
            <consortium name="Tomato Genome Consortium"/>
        </authorList>
    </citation>
    <scope>NUCLEOTIDE SEQUENCE [LARGE SCALE GENOMIC DNA]</scope>
    <source>
        <strain evidence="1">cv. Heinz 1706</strain>
    </source>
</reference>
<dbReference type="AlphaFoldDB" id="A0A3Q7HE42"/>
<dbReference type="EnsemblPlants" id="Solyc07g061840.1.1">
    <property type="protein sequence ID" value="Solyc07g061840.1.1.1"/>
    <property type="gene ID" value="Solyc07g061840.1"/>
</dbReference>